<feature type="compositionally biased region" description="Basic residues" evidence="7">
    <location>
        <begin position="102"/>
        <end position="114"/>
    </location>
</feature>
<dbReference type="PANTHER" id="PTHR45967">
    <property type="entry name" value="G-BOX-BINDING FACTOR 3-RELATED"/>
    <property type="match status" value="1"/>
</dbReference>
<sequence>MSEGAPAATAASVQPAEGALDANAQAWQEVLKHGTFPGGVLPGMQFAQNFPYMNFMLPAGLMSGPFGLPAEGGEGVKEEGEGSDEGDDTEDEEEEEEDSASKGKRKRSARKRGKGPVQSNSNAALAMLAGAAATKPVVPGQMPATAMHGMEAMWAVNGGAGGLHAGLTPEQQFMQSSDYGGNEGVTDEREVKKMRRKQSNRESARRSRLRKQAECEGLAKTVKELSSENARLKEEKLQLLAQVEILNAKLSMSAFGVHALGGVADHQQQAGDAAAAAKQAQADMHSMAAAMAQAMQVNGGAMLAGMGIPTLDPSALEGKTPEELAAAAALQAGEAAEANAAVDAAAQHAQQAQHAQGA</sequence>
<comment type="similarity">
    <text evidence="2">Belongs to the bZIP family.</text>
</comment>
<dbReference type="GO" id="GO:0005634">
    <property type="term" value="C:nucleus"/>
    <property type="evidence" value="ECO:0007669"/>
    <property type="project" value="UniProtKB-SubCell"/>
</dbReference>
<dbReference type="Pfam" id="PF00170">
    <property type="entry name" value="bZIP_1"/>
    <property type="match status" value="1"/>
</dbReference>
<reference evidence="9 10" key="1">
    <citation type="journal article" date="2018" name="Plant J.">
        <title>Genome sequences of Chlorella sorokiniana UTEX 1602 and Micractinium conductrix SAG 241.80: implications to maltose excretion by a green alga.</title>
        <authorList>
            <person name="Arriola M.B."/>
            <person name="Velmurugan N."/>
            <person name="Zhang Y."/>
            <person name="Plunkett M.H."/>
            <person name="Hondzo H."/>
            <person name="Barney B.M."/>
        </authorList>
    </citation>
    <scope>NUCLEOTIDE SEQUENCE [LARGE SCALE GENOMIC DNA]</scope>
    <source>
        <strain evidence="9 10">SAG 241.80</strain>
    </source>
</reference>
<name>A0A2P6VLU6_9CHLO</name>
<dbReference type="SMART" id="SM00338">
    <property type="entry name" value="BRLZ"/>
    <property type="match status" value="1"/>
</dbReference>
<dbReference type="GO" id="GO:0003700">
    <property type="term" value="F:DNA-binding transcription factor activity"/>
    <property type="evidence" value="ECO:0007669"/>
    <property type="project" value="InterPro"/>
</dbReference>
<protein>
    <submittedName>
        <fullName evidence="9">G-box-binding factor 1</fullName>
    </submittedName>
</protein>
<evidence type="ECO:0000256" key="2">
    <source>
        <dbReference type="ARBA" id="ARBA00007163"/>
    </source>
</evidence>
<evidence type="ECO:0000259" key="8">
    <source>
        <dbReference type="PROSITE" id="PS50217"/>
    </source>
</evidence>
<gene>
    <name evidence="9" type="ORF">C2E20_2062</name>
</gene>
<dbReference type="AlphaFoldDB" id="A0A2P6VLU6"/>
<keyword evidence="3" id="KW-0805">Transcription regulation</keyword>
<proteinExistence type="inferred from homology"/>
<dbReference type="SUPFAM" id="SSF57959">
    <property type="entry name" value="Leucine zipper domain"/>
    <property type="match status" value="1"/>
</dbReference>
<dbReference type="CDD" id="cd14702">
    <property type="entry name" value="bZIP_plant_GBF1"/>
    <property type="match status" value="1"/>
</dbReference>
<evidence type="ECO:0000313" key="10">
    <source>
        <dbReference type="Proteomes" id="UP000239649"/>
    </source>
</evidence>
<dbReference type="GO" id="GO:0043565">
    <property type="term" value="F:sequence-specific DNA binding"/>
    <property type="evidence" value="ECO:0007669"/>
    <property type="project" value="InterPro"/>
</dbReference>
<dbReference type="PROSITE" id="PS00036">
    <property type="entry name" value="BZIP_BASIC"/>
    <property type="match status" value="1"/>
</dbReference>
<dbReference type="OrthoDB" id="1642657at2759"/>
<comment type="subcellular location">
    <subcellularLocation>
        <location evidence="1">Nucleus</location>
    </subcellularLocation>
</comment>
<feature type="region of interest" description="Disordered" evidence="7">
    <location>
        <begin position="66"/>
        <end position="121"/>
    </location>
</feature>
<feature type="region of interest" description="Disordered" evidence="7">
    <location>
        <begin position="173"/>
        <end position="216"/>
    </location>
</feature>
<dbReference type="InterPro" id="IPR045314">
    <property type="entry name" value="bZIP_plant_GBF1"/>
</dbReference>
<keyword evidence="6" id="KW-0539">Nucleus</keyword>
<evidence type="ECO:0000256" key="6">
    <source>
        <dbReference type="ARBA" id="ARBA00023242"/>
    </source>
</evidence>
<dbReference type="InterPro" id="IPR044827">
    <property type="entry name" value="GBF-like"/>
</dbReference>
<evidence type="ECO:0000256" key="7">
    <source>
        <dbReference type="SAM" id="MobiDB-lite"/>
    </source>
</evidence>
<dbReference type="Proteomes" id="UP000239649">
    <property type="component" value="Unassembled WGS sequence"/>
</dbReference>
<organism evidence="9 10">
    <name type="scientific">Micractinium conductrix</name>
    <dbReference type="NCBI Taxonomy" id="554055"/>
    <lineage>
        <taxon>Eukaryota</taxon>
        <taxon>Viridiplantae</taxon>
        <taxon>Chlorophyta</taxon>
        <taxon>core chlorophytes</taxon>
        <taxon>Trebouxiophyceae</taxon>
        <taxon>Chlorellales</taxon>
        <taxon>Chlorellaceae</taxon>
        <taxon>Chlorella clade</taxon>
        <taxon>Micractinium</taxon>
    </lineage>
</organism>
<dbReference type="PANTHER" id="PTHR45967:SF38">
    <property type="entry name" value="G-BOX-BINDING FACTOR 2"/>
    <property type="match status" value="1"/>
</dbReference>
<evidence type="ECO:0000256" key="4">
    <source>
        <dbReference type="ARBA" id="ARBA00023125"/>
    </source>
</evidence>
<dbReference type="InterPro" id="IPR004827">
    <property type="entry name" value="bZIP"/>
</dbReference>
<accession>A0A2P6VLU6</accession>
<dbReference type="EMBL" id="LHPF02000003">
    <property type="protein sequence ID" value="PSC75059.1"/>
    <property type="molecule type" value="Genomic_DNA"/>
</dbReference>
<feature type="compositionally biased region" description="Acidic residues" evidence="7">
    <location>
        <begin position="81"/>
        <end position="98"/>
    </location>
</feature>
<evidence type="ECO:0000256" key="3">
    <source>
        <dbReference type="ARBA" id="ARBA00023015"/>
    </source>
</evidence>
<comment type="caution">
    <text evidence="9">The sequence shown here is derived from an EMBL/GenBank/DDBJ whole genome shotgun (WGS) entry which is preliminary data.</text>
</comment>
<dbReference type="STRING" id="554055.A0A2P6VLU6"/>
<evidence type="ECO:0000313" key="9">
    <source>
        <dbReference type="EMBL" id="PSC75059.1"/>
    </source>
</evidence>
<keyword evidence="5" id="KW-0804">Transcription</keyword>
<feature type="domain" description="BZIP" evidence="8">
    <location>
        <begin position="190"/>
        <end position="253"/>
    </location>
</feature>
<dbReference type="Gene3D" id="1.20.5.170">
    <property type="match status" value="1"/>
</dbReference>
<evidence type="ECO:0000256" key="1">
    <source>
        <dbReference type="ARBA" id="ARBA00004123"/>
    </source>
</evidence>
<dbReference type="PROSITE" id="PS50217">
    <property type="entry name" value="BZIP"/>
    <property type="match status" value="1"/>
</dbReference>
<dbReference type="InterPro" id="IPR046347">
    <property type="entry name" value="bZIP_sf"/>
</dbReference>
<evidence type="ECO:0000256" key="5">
    <source>
        <dbReference type="ARBA" id="ARBA00023163"/>
    </source>
</evidence>
<keyword evidence="10" id="KW-1185">Reference proteome</keyword>
<keyword evidence="4" id="KW-0238">DNA-binding</keyword>